<dbReference type="AlphaFoldDB" id="A0AAP0G0B5"/>
<comment type="caution">
    <text evidence="1">The sequence shown here is derived from an EMBL/GenBank/DDBJ whole genome shotgun (WGS) entry which is preliminary data.</text>
</comment>
<dbReference type="PANTHER" id="PTHR13318:SF26">
    <property type="entry name" value="F-BOX_LRR-REPEAT PROTEIN 12"/>
    <property type="match status" value="1"/>
</dbReference>
<gene>
    <name evidence="1" type="primary">FBL12</name>
    <name evidence="1" type="ORF">KSP39_PZI016243</name>
</gene>
<dbReference type="InterPro" id="IPR006553">
    <property type="entry name" value="Leu-rich_rpt_Cys-con_subtyp"/>
</dbReference>
<dbReference type="Proteomes" id="UP001418222">
    <property type="component" value="Unassembled WGS sequence"/>
</dbReference>
<protein>
    <submittedName>
        <fullName evidence="1">F-box/LRR-repeat protein 12</fullName>
    </submittedName>
</protein>
<proteinExistence type="predicted"/>
<evidence type="ECO:0000313" key="1">
    <source>
        <dbReference type="EMBL" id="KAK8930683.1"/>
    </source>
</evidence>
<dbReference type="Gene3D" id="1.20.1280.50">
    <property type="match status" value="1"/>
</dbReference>
<dbReference type="PANTHER" id="PTHR13318">
    <property type="entry name" value="PARTNER OF PAIRED, ISOFORM B-RELATED"/>
    <property type="match status" value="1"/>
</dbReference>
<dbReference type="CDD" id="cd22159">
    <property type="entry name" value="F-box_AtTIR1-like"/>
    <property type="match status" value="1"/>
</dbReference>
<dbReference type="GO" id="GO:0019005">
    <property type="term" value="C:SCF ubiquitin ligase complex"/>
    <property type="evidence" value="ECO:0007669"/>
    <property type="project" value="TreeGrafter"/>
</dbReference>
<sequence length="147" mass="16598">MNLTEDCLVSIFQNLHNRSDRNAFGLTCRRWLHIQNVSRRSLLPTLLDRFAHLSSVSIAGSTELSDSAFARLKNLKSSLQSLSLYCCFNITDDGLTLVAMQCVRLLSITLYRCNITDIGLEIIANYCKLLENLNVSYCMNITDRGTN</sequence>
<evidence type="ECO:0000313" key="2">
    <source>
        <dbReference type="Proteomes" id="UP001418222"/>
    </source>
</evidence>
<dbReference type="Gene3D" id="3.80.10.10">
    <property type="entry name" value="Ribonuclease Inhibitor"/>
    <property type="match status" value="1"/>
</dbReference>
<dbReference type="GO" id="GO:0031146">
    <property type="term" value="P:SCF-dependent proteasomal ubiquitin-dependent protein catabolic process"/>
    <property type="evidence" value="ECO:0007669"/>
    <property type="project" value="TreeGrafter"/>
</dbReference>
<keyword evidence="2" id="KW-1185">Reference proteome</keyword>
<reference evidence="1 2" key="1">
    <citation type="journal article" date="2022" name="Nat. Plants">
        <title>Genomes of leafy and leafless Platanthera orchids illuminate the evolution of mycoheterotrophy.</title>
        <authorList>
            <person name="Li M.H."/>
            <person name="Liu K.W."/>
            <person name="Li Z."/>
            <person name="Lu H.C."/>
            <person name="Ye Q.L."/>
            <person name="Zhang D."/>
            <person name="Wang J.Y."/>
            <person name="Li Y.F."/>
            <person name="Zhong Z.M."/>
            <person name="Liu X."/>
            <person name="Yu X."/>
            <person name="Liu D.K."/>
            <person name="Tu X.D."/>
            <person name="Liu B."/>
            <person name="Hao Y."/>
            <person name="Liao X.Y."/>
            <person name="Jiang Y.T."/>
            <person name="Sun W.H."/>
            <person name="Chen J."/>
            <person name="Chen Y.Q."/>
            <person name="Ai Y."/>
            <person name="Zhai J.W."/>
            <person name="Wu S.S."/>
            <person name="Zhou Z."/>
            <person name="Hsiao Y.Y."/>
            <person name="Wu W.L."/>
            <person name="Chen Y.Y."/>
            <person name="Lin Y.F."/>
            <person name="Hsu J.L."/>
            <person name="Li C.Y."/>
            <person name="Wang Z.W."/>
            <person name="Zhao X."/>
            <person name="Zhong W.Y."/>
            <person name="Ma X.K."/>
            <person name="Ma L."/>
            <person name="Huang J."/>
            <person name="Chen G.Z."/>
            <person name="Huang M.Z."/>
            <person name="Huang L."/>
            <person name="Peng D.H."/>
            <person name="Luo Y.B."/>
            <person name="Zou S.Q."/>
            <person name="Chen S.P."/>
            <person name="Lan S."/>
            <person name="Tsai W.C."/>
            <person name="Van de Peer Y."/>
            <person name="Liu Z.J."/>
        </authorList>
    </citation>
    <scope>NUCLEOTIDE SEQUENCE [LARGE SCALE GENOMIC DNA]</scope>
    <source>
        <strain evidence="1">Lor287</strain>
    </source>
</reference>
<accession>A0AAP0G0B5</accession>
<dbReference type="SUPFAM" id="SSF52047">
    <property type="entry name" value="RNI-like"/>
    <property type="match status" value="1"/>
</dbReference>
<organism evidence="1 2">
    <name type="scientific">Platanthera zijinensis</name>
    <dbReference type="NCBI Taxonomy" id="2320716"/>
    <lineage>
        <taxon>Eukaryota</taxon>
        <taxon>Viridiplantae</taxon>
        <taxon>Streptophyta</taxon>
        <taxon>Embryophyta</taxon>
        <taxon>Tracheophyta</taxon>
        <taxon>Spermatophyta</taxon>
        <taxon>Magnoliopsida</taxon>
        <taxon>Liliopsida</taxon>
        <taxon>Asparagales</taxon>
        <taxon>Orchidaceae</taxon>
        <taxon>Orchidoideae</taxon>
        <taxon>Orchideae</taxon>
        <taxon>Orchidinae</taxon>
        <taxon>Platanthera</taxon>
    </lineage>
</organism>
<dbReference type="SMART" id="SM00367">
    <property type="entry name" value="LRR_CC"/>
    <property type="match status" value="4"/>
</dbReference>
<dbReference type="InterPro" id="IPR032675">
    <property type="entry name" value="LRR_dom_sf"/>
</dbReference>
<name>A0AAP0G0B5_9ASPA</name>
<dbReference type="EMBL" id="JBBWWQ010000014">
    <property type="protein sequence ID" value="KAK8930683.1"/>
    <property type="molecule type" value="Genomic_DNA"/>
</dbReference>